<dbReference type="NCBIfam" id="NF040815">
    <property type="entry name" value="recomb_XerA_Arch"/>
    <property type="match status" value="1"/>
</dbReference>
<feature type="domain" description="Core-binding (CB)" evidence="12">
    <location>
        <begin position="3"/>
        <end position="89"/>
    </location>
</feature>
<dbReference type="NCBIfam" id="NF001399">
    <property type="entry name" value="PRK00283.1"/>
    <property type="match status" value="1"/>
</dbReference>
<organism evidence="13 14">
    <name type="scientific">Methylogaea oryzae</name>
    <dbReference type="NCBI Taxonomy" id="1295382"/>
    <lineage>
        <taxon>Bacteria</taxon>
        <taxon>Pseudomonadati</taxon>
        <taxon>Pseudomonadota</taxon>
        <taxon>Gammaproteobacteria</taxon>
        <taxon>Methylococcales</taxon>
        <taxon>Methylococcaceae</taxon>
        <taxon>Methylogaea</taxon>
    </lineage>
</organism>
<dbReference type="GO" id="GO:0003677">
    <property type="term" value="F:DNA binding"/>
    <property type="evidence" value="ECO:0007669"/>
    <property type="project" value="UniProtKB-UniRule"/>
</dbReference>
<keyword evidence="6 9" id="KW-0159">Chromosome partition</keyword>
<feature type="active site" evidence="9">
    <location>
        <position position="246"/>
    </location>
</feature>
<keyword evidence="9 10" id="KW-0238">DNA-binding</keyword>
<dbReference type="InterPro" id="IPR023009">
    <property type="entry name" value="Tyrosine_recombinase_XerC/XerD"/>
</dbReference>
<keyword evidence="7 9" id="KW-0229">DNA integration</keyword>
<feature type="active site" evidence="9">
    <location>
        <position position="174"/>
    </location>
</feature>
<dbReference type="PROSITE" id="PS51898">
    <property type="entry name" value="TYR_RECOMBINASE"/>
    <property type="match status" value="1"/>
</dbReference>
<proteinExistence type="inferred from homology"/>
<dbReference type="InterPro" id="IPR004107">
    <property type="entry name" value="Integrase_SAM-like_N"/>
</dbReference>
<dbReference type="InterPro" id="IPR002104">
    <property type="entry name" value="Integrase_catalytic"/>
</dbReference>
<evidence type="ECO:0000256" key="6">
    <source>
        <dbReference type="ARBA" id="ARBA00022829"/>
    </source>
</evidence>
<dbReference type="Proteomes" id="UP000824988">
    <property type="component" value="Chromosome"/>
</dbReference>
<feature type="active site" evidence="9">
    <location>
        <position position="149"/>
    </location>
</feature>
<feature type="domain" description="Tyr recombinase" evidence="11">
    <location>
        <begin position="110"/>
        <end position="291"/>
    </location>
</feature>
<dbReference type="KEGG" id="moz:MoryE10_29290"/>
<keyword evidence="14" id="KW-1185">Reference proteome</keyword>
<keyword evidence="4 9" id="KW-0963">Cytoplasm</keyword>
<keyword evidence="8 9" id="KW-0131">Cell cycle</keyword>
<keyword evidence="9" id="KW-0233">DNA recombination</keyword>
<sequence>MEEEASRQLAEFLDHLRYEKRASPHTVDNYARDLEQFRRFCAAEHIARWAEAEPYQIRQHMADRHRLELSGRTLARELSALRSFYDFLLRRQAVERNPAKGIRAPKTGRSLPHTLDVDELASLLDTPAANTLEVRDLAMWELFYSSGLRLSELVALDLEDIDWSAQSVRIRHGKGDKARVVPVGRHARSALERWLEARAALPVAAEAALFVGDKGQRLSPRTVQARLERWRKRCGFDKHLHPHMLRHSFASHLLESSGDLRAVQELLGHSDISTTQIYTHVDFQRLAAVYDQAHPRAKKRP</sequence>
<comment type="subcellular location">
    <subcellularLocation>
        <location evidence="1 9">Cytoplasm</location>
    </subcellularLocation>
</comment>
<dbReference type="RefSeq" id="WP_221047490.1">
    <property type="nucleotide sequence ID" value="NZ_AP019782.1"/>
</dbReference>
<evidence type="ECO:0000256" key="9">
    <source>
        <dbReference type="HAMAP-Rule" id="MF_01808"/>
    </source>
</evidence>
<evidence type="ECO:0000256" key="4">
    <source>
        <dbReference type="ARBA" id="ARBA00022490"/>
    </source>
</evidence>
<feature type="active site" description="O-(3'-phospho-DNA)-tyrosine intermediate" evidence="9">
    <location>
        <position position="278"/>
    </location>
</feature>
<dbReference type="PANTHER" id="PTHR30349">
    <property type="entry name" value="PHAGE INTEGRASE-RELATED"/>
    <property type="match status" value="1"/>
</dbReference>
<dbReference type="Pfam" id="PF00589">
    <property type="entry name" value="Phage_integrase"/>
    <property type="match status" value="1"/>
</dbReference>
<reference evidence="13" key="1">
    <citation type="submission" date="2019-06" db="EMBL/GenBank/DDBJ databases">
        <title>Complete genome sequence of Methylogaea oryzae strain JCM16910.</title>
        <authorList>
            <person name="Asakawa S."/>
        </authorList>
    </citation>
    <scope>NUCLEOTIDE SEQUENCE</scope>
    <source>
        <strain evidence="13">E10</strain>
    </source>
</reference>
<comment type="similarity">
    <text evidence="2 9">Belongs to the 'phage' integrase family. XerC subfamily.</text>
</comment>
<dbReference type="InterPro" id="IPR011931">
    <property type="entry name" value="Recomb_XerC"/>
</dbReference>
<evidence type="ECO:0000259" key="11">
    <source>
        <dbReference type="PROSITE" id="PS51898"/>
    </source>
</evidence>
<dbReference type="CDD" id="cd00798">
    <property type="entry name" value="INT_XerDC_C"/>
    <property type="match status" value="1"/>
</dbReference>
<comment type="subunit">
    <text evidence="9">Forms a cyclic heterotetrameric complex composed of two molecules of XerC and two molecules of XerD.</text>
</comment>
<evidence type="ECO:0000256" key="1">
    <source>
        <dbReference type="ARBA" id="ARBA00004496"/>
    </source>
</evidence>
<dbReference type="AlphaFoldDB" id="A0A8D4VPZ4"/>
<evidence type="ECO:0000256" key="7">
    <source>
        <dbReference type="ARBA" id="ARBA00022908"/>
    </source>
</evidence>
<dbReference type="NCBIfam" id="TIGR02224">
    <property type="entry name" value="recomb_XerC"/>
    <property type="match status" value="1"/>
</dbReference>
<dbReference type="GO" id="GO:0007059">
    <property type="term" value="P:chromosome segregation"/>
    <property type="evidence" value="ECO:0007669"/>
    <property type="project" value="UniProtKB-UniRule"/>
</dbReference>
<dbReference type="PANTHER" id="PTHR30349:SF81">
    <property type="entry name" value="TYROSINE RECOMBINASE XERC"/>
    <property type="match status" value="1"/>
</dbReference>
<accession>A0A8D4VPZ4</accession>
<dbReference type="Pfam" id="PF02899">
    <property type="entry name" value="Phage_int_SAM_1"/>
    <property type="match status" value="1"/>
</dbReference>
<feature type="active site" evidence="9">
    <location>
        <position position="269"/>
    </location>
</feature>
<evidence type="ECO:0000313" key="13">
    <source>
        <dbReference type="EMBL" id="BBL72323.1"/>
    </source>
</evidence>
<comment type="function">
    <text evidence="9">Site-specific tyrosine recombinase, which acts by catalyzing the cutting and rejoining of the recombining DNA molecules. The XerC-XerD complex is essential to convert dimers of the bacterial chromosome into monomers to permit their segregation at cell division. It also contributes to the segregational stability of plasmids.</text>
</comment>
<dbReference type="EMBL" id="AP019782">
    <property type="protein sequence ID" value="BBL72323.1"/>
    <property type="molecule type" value="Genomic_DNA"/>
</dbReference>
<dbReference type="GO" id="GO:0006313">
    <property type="term" value="P:DNA transposition"/>
    <property type="evidence" value="ECO:0007669"/>
    <property type="project" value="UniProtKB-UniRule"/>
</dbReference>
<evidence type="ECO:0000256" key="10">
    <source>
        <dbReference type="PROSITE-ProRule" id="PRU01248"/>
    </source>
</evidence>
<dbReference type="GO" id="GO:0051301">
    <property type="term" value="P:cell division"/>
    <property type="evidence" value="ECO:0007669"/>
    <property type="project" value="UniProtKB-UniRule"/>
</dbReference>
<dbReference type="GO" id="GO:0009037">
    <property type="term" value="F:tyrosine-based site-specific recombinase activity"/>
    <property type="evidence" value="ECO:0007669"/>
    <property type="project" value="UniProtKB-UniRule"/>
</dbReference>
<evidence type="ECO:0000256" key="3">
    <source>
        <dbReference type="ARBA" id="ARBA00015804"/>
    </source>
</evidence>
<gene>
    <name evidence="9 13" type="primary">xerC</name>
    <name evidence="13" type="ORF">MoryE10_29290</name>
</gene>
<dbReference type="InterPro" id="IPR050090">
    <property type="entry name" value="Tyrosine_recombinase_XerCD"/>
</dbReference>
<evidence type="ECO:0000259" key="12">
    <source>
        <dbReference type="PROSITE" id="PS51900"/>
    </source>
</evidence>
<dbReference type="PROSITE" id="PS51900">
    <property type="entry name" value="CB"/>
    <property type="match status" value="1"/>
</dbReference>
<protein>
    <recommendedName>
        <fullName evidence="3 9">Tyrosine recombinase XerC</fullName>
    </recommendedName>
</protein>
<keyword evidence="5 9" id="KW-0132">Cell division</keyword>
<evidence type="ECO:0000256" key="5">
    <source>
        <dbReference type="ARBA" id="ARBA00022618"/>
    </source>
</evidence>
<dbReference type="InterPro" id="IPR044068">
    <property type="entry name" value="CB"/>
</dbReference>
<feature type="active site" evidence="9">
    <location>
        <position position="243"/>
    </location>
</feature>
<name>A0A8D4VPZ4_9GAMM</name>
<evidence type="ECO:0000256" key="8">
    <source>
        <dbReference type="ARBA" id="ARBA00023306"/>
    </source>
</evidence>
<dbReference type="HAMAP" id="MF_01808">
    <property type="entry name" value="Recomb_XerC_XerD"/>
    <property type="match status" value="1"/>
</dbReference>
<evidence type="ECO:0000256" key="2">
    <source>
        <dbReference type="ARBA" id="ARBA00006657"/>
    </source>
</evidence>
<evidence type="ECO:0000313" key="14">
    <source>
        <dbReference type="Proteomes" id="UP000824988"/>
    </source>
</evidence>
<dbReference type="GO" id="GO:0005737">
    <property type="term" value="C:cytoplasm"/>
    <property type="evidence" value="ECO:0007669"/>
    <property type="project" value="UniProtKB-SubCell"/>
</dbReference>